<dbReference type="EMBL" id="JACHCE010000005">
    <property type="protein sequence ID" value="MBB5637661.1"/>
    <property type="molecule type" value="Genomic_DNA"/>
</dbReference>
<sequence>MKNILVLLTASILMSCSAQSLDLSQIDFNRPAGQYLDKLNISAVEQQKGHFEILKNGDKVRLELKDNGEVCTIYTLREAGDAAQIRFSGFSLEPDAGGRIISYKDKIAFYNCHPDRTRTFEVLSKLKEMLGKPDEIVTDTLSLNDGTAQLLSKKLPATDFKIFKDEFGEYITCPRHYIWKKGDMIYQYTFIRGSKTIANDLVAMNIQAFKDRIIFGFHNPAQDPVLSKYIK</sequence>
<dbReference type="Proteomes" id="UP000537204">
    <property type="component" value="Unassembled WGS sequence"/>
</dbReference>
<evidence type="ECO:0000256" key="1">
    <source>
        <dbReference type="SAM" id="SignalP"/>
    </source>
</evidence>
<feature type="chain" id="PRO_5031318180" evidence="1">
    <location>
        <begin position="21"/>
        <end position="231"/>
    </location>
</feature>
<evidence type="ECO:0000313" key="2">
    <source>
        <dbReference type="EMBL" id="MBB5637661.1"/>
    </source>
</evidence>
<dbReference type="AlphaFoldDB" id="A0A7W8ZP92"/>
<organism evidence="2 3">
    <name type="scientific">Pedobacter cryoconitis</name>
    <dbReference type="NCBI Taxonomy" id="188932"/>
    <lineage>
        <taxon>Bacteria</taxon>
        <taxon>Pseudomonadati</taxon>
        <taxon>Bacteroidota</taxon>
        <taxon>Sphingobacteriia</taxon>
        <taxon>Sphingobacteriales</taxon>
        <taxon>Sphingobacteriaceae</taxon>
        <taxon>Pedobacter</taxon>
    </lineage>
</organism>
<evidence type="ECO:0000313" key="3">
    <source>
        <dbReference type="Proteomes" id="UP000537204"/>
    </source>
</evidence>
<dbReference type="PROSITE" id="PS51257">
    <property type="entry name" value="PROKAR_LIPOPROTEIN"/>
    <property type="match status" value="1"/>
</dbReference>
<reference evidence="2 3" key="1">
    <citation type="submission" date="2020-08" db="EMBL/GenBank/DDBJ databases">
        <title>Genomic Encyclopedia of Type Strains, Phase IV (KMG-V): Genome sequencing to study the core and pangenomes of soil and plant-associated prokaryotes.</title>
        <authorList>
            <person name="Whitman W."/>
        </authorList>
    </citation>
    <scope>NUCLEOTIDE SEQUENCE [LARGE SCALE GENOMIC DNA]</scope>
    <source>
        <strain evidence="2 3">S3M1</strain>
    </source>
</reference>
<feature type="signal peptide" evidence="1">
    <location>
        <begin position="1"/>
        <end position="20"/>
    </location>
</feature>
<dbReference type="RefSeq" id="WP_183883511.1">
    <property type="nucleotide sequence ID" value="NZ_JACHCE010000005.1"/>
</dbReference>
<protein>
    <submittedName>
        <fullName evidence="2">Uncharacterized protein</fullName>
    </submittedName>
</protein>
<keyword evidence="1" id="KW-0732">Signal</keyword>
<gene>
    <name evidence="2" type="ORF">HDE68_003576</name>
</gene>
<proteinExistence type="predicted"/>
<comment type="caution">
    <text evidence="2">The sequence shown here is derived from an EMBL/GenBank/DDBJ whole genome shotgun (WGS) entry which is preliminary data.</text>
</comment>
<accession>A0A7W8ZP92</accession>
<name>A0A7W8ZP92_9SPHI</name>